<evidence type="ECO:0000313" key="1">
    <source>
        <dbReference type="EMBL" id="KAG2850770.1"/>
    </source>
</evidence>
<dbReference type="Proteomes" id="UP000697107">
    <property type="component" value="Unassembled WGS sequence"/>
</dbReference>
<dbReference type="Proteomes" id="UP000736787">
    <property type="component" value="Unassembled WGS sequence"/>
</dbReference>
<dbReference type="SUPFAM" id="SSF56672">
    <property type="entry name" value="DNA/RNA polymerases"/>
    <property type="match status" value="1"/>
</dbReference>
<dbReference type="Proteomes" id="UP000735874">
    <property type="component" value="Unassembled WGS sequence"/>
</dbReference>
<dbReference type="EMBL" id="RCMV01001275">
    <property type="protein sequence ID" value="KAG3209398.1"/>
    <property type="molecule type" value="Genomic_DNA"/>
</dbReference>
<dbReference type="PANTHER" id="PTHR33064:SF37">
    <property type="entry name" value="RIBONUCLEASE H"/>
    <property type="match status" value="1"/>
</dbReference>
<evidence type="ECO:0000313" key="7">
    <source>
        <dbReference type="Proteomes" id="UP000251314"/>
    </source>
</evidence>
<reference evidence="1" key="2">
    <citation type="submission" date="2018-10" db="EMBL/GenBank/DDBJ databases">
        <title>Effector identification in a new, highly contiguous assembly of the strawberry crown rot pathogen Phytophthora cactorum.</title>
        <authorList>
            <person name="Armitage A.D."/>
            <person name="Nellist C.F."/>
            <person name="Bates H."/>
            <person name="Vickerstaff R.J."/>
            <person name="Harrison R.J."/>
        </authorList>
    </citation>
    <scope>NUCLEOTIDE SEQUENCE</scope>
    <source>
        <strain evidence="1">15-7</strain>
        <strain evidence="2">4032</strain>
        <strain evidence="3">4040</strain>
        <strain evidence="4">P415</strain>
        <strain evidence="5">P421</strain>
    </source>
</reference>
<dbReference type="AlphaFoldDB" id="A0A329S9R4"/>
<evidence type="ECO:0000313" key="2">
    <source>
        <dbReference type="EMBL" id="KAG2907828.1"/>
    </source>
</evidence>
<dbReference type="InterPro" id="IPR051320">
    <property type="entry name" value="Viral_Replic_Matur_Polypro"/>
</dbReference>
<dbReference type="Proteomes" id="UP000251314">
    <property type="component" value="Unassembled WGS sequence"/>
</dbReference>
<sequence>MVYLMPLSNDLLEDVDKVLWFCSLDMASGLWVVRMTDRAHEISAFITPLGLYEWLRMTYGLKIDLPAIFGYRAIRLSSDLE</sequence>
<name>A0A329S9R4_9STRA</name>
<dbReference type="InterPro" id="IPR043128">
    <property type="entry name" value="Rev_trsase/Diguanyl_cyclase"/>
</dbReference>
<dbReference type="EMBL" id="MJFZ01000282">
    <property type="protein sequence ID" value="RAW32322.1"/>
    <property type="molecule type" value="Genomic_DNA"/>
</dbReference>
<keyword evidence="7" id="KW-1185">Reference proteome</keyword>
<dbReference type="VEuPathDB" id="FungiDB:PC110_g11333"/>
<dbReference type="Gene3D" id="3.10.10.10">
    <property type="entry name" value="HIV Type 1 Reverse Transcriptase, subunit A, domain 1"/>
    <property type="match status" value="1"/>
</dbReference>
<dbReference type="STRING" id="29920.A0A329S9R4"/>
<organism evidence="6 7">
    <name type="scientific">Phytophthora cactorum</name>
    <dbReference type="NCBI Taxonomy" id="29920"/>
    <lineage>
        <taxon>Eukaryota</taxon>
        <taxon>Sar</taxon>
        <taxon>Stramenopiles</taxon>
        <taxon>Oomycota</taxon>
        <taxon>Peronosporomycetes</taxon>
        <taxon>Peronosporales</taxon>
        <taxon>Peronosporaceae</taxon>
        <taxon>Phytophthora</taxon>
    </lineage>
</organism>
<gene>
    <name evidence="6" type="ORF">PC110_g11333</name>
    <name evidence="1" type="ORF">PC113_g16486</name>
    <name evidence="2" type="ORF">PC115_g13763</name>
    <name evidence="3" type="ORF">PC117_g16776</name>
    <name evidence="4" type="ORF">PC118_g7630</name>
    <name evidence="5" type="ORF">PC129_g19587</name>
</gene>
<dbReference type="EMBL" id="RCML01000185">
    <property type="protein sequence ID" value="KAG2986797.1"/>
    <property type="molecule type" value="Genomic_DNA"/>
</dbReference>
<dbReference type="Proteomes" id="UP000774804">
    <property type="component" value="Unassembled WGS sequence"/>
</dbReference>
<dbReference type="EMBL" id="RCMI01000500">
    <property type="protein sequence ID" value="KAG2907828.1"/>
    <property type="molecule type" value="Genomic_DNA"/>
</dbReference>
<dbReference type="EMBL" id="RCMK01000607">
    <property type="protein sequence ID" value="KAG2919406.1"/>
    <property type="molecule type" value="Genomic_DNA"/>
</dbReference>
<evidence type="ECO:0000313" key="3">
    <source>
        <dbReference type="EMBL" id="KAG2919406.1"/>
    </source>
</evidence>
<comment type="caution">
    <text evidence="6">The sequence shown here is derived from an EMBL/GenBank/DDBJ whole genome shotgun (WGS) entry which is preliminary data.</text>
</comment>
<accession>A0A329S9R4</accession>
<evidence type="ECO:0000313" key="5">
    <source>
        <dbReference type="EMBL" id="KAG3209398.1"/>
    </source>
</evidence>
<dbReference type="Gene3D" id="3.30.70.270">
    <property type="match status" value="1"/>
</dbReference>
<dbReference type="OrthoDB" id="117764at2759"/>
<evidence type="ECO:0000313" key="6">
    <source>
        <dbReference type="EMBL" id="RAW32322.1"/>
    </source>
</evidence>
<dbReference type="Proteomes" id="UP000760860">
    <property type="component" value="Unassembled WGS sequence"/>
</dbReference>
<evidence type="ECO:0008006" key="8">
    <source>
        <dbReference type="Google" id="ProtNLM"/>
    </source>
</evidence>
<dbReference type="InterPro" id="IPR043502">
    <property type="entry name" value="DNA/RNA_pol_sf"/>
</dbReference>
<proteinExistence type="predicted"/>
<dbReference type="EMBL" id="RCMG01000657">
    <property type="protein sequence ID" value="KAG2850770.1"/>
    <property type="molecule type" value="Genomic_DNA"/>
</dbReference>
<protein>
    <recommendedName>
        <fullName evidence="8">Reverse transcriptase domain-containing protein</fullName>
    </recommendedName>
</protein>
<reference evidence="6 7" key="1">
    <citation type="submission" date="2018-01" db="EMBL/GenBank/DDBJ databases">
        <title>Draft genome of the strawberry crown rot pathogen Phytophthora cactorum.</title>
        <authorList>
            <person name="Armitage A.D."/>
            <person name="Lysoe E."/>
            <person name="Nellist C.F."/>
            <person name="Harrison R.J."/>
            <person name="Brurberg M.B."/>
        </authorList>
    </citation>
    <scope>NUCLEOTIDE SEQUENCE [LARGE SCALE GENOMIC DNA]</scope>
    <source>
        <strain evidence="6 7">10300</strain>
    </source>
</reference>
<dbReference type="PANTHER" id="PTHR33064">
    <property type="entry name" value="POL PROTEIN"/>
    <property type="match status" value="1"/>
</dbReference>
<evidence type="ECO:0000313" key="4">
    <source>
        <dbReference type="EMBL" id="KAG2986797.1"/>
    </source>
</evidence>